<dbReference type="Pfam" id="PF00035">
    <property type="entry name" value="dsrm"/>
    <property type="match status" value="1"/>
</dbReference>
<dbReference type="NCBIfam" id="TIGR02191">
    <property type="entry name" value="RNaseIII"/>
    <property type="match status" value="1"/>
</dbReference>
<comment type="cofactor">
    <cofactor evidence="15">
        <name>Mg(2+)</name>
        <dbReference type="ChEBI" id="CHEBI:18420"/>
    </cofactor>
</comment>
<evidence type="ECO:0000256" key="8">
    <source>
        <dbReference type="ARBA" id="ARBA00022694"/>
    </source>
</evidence>
<keyword evidence="15" id="KW-0699">rRNA-binding</keyword>
<dbReference type="GO" id="GO:0003725">
    <property type="term" value="F:double-stranded RNA binding"/>
    <property type="evidence" value="ECO:0007669"/>
    <property type="project" value="TreeGrafter"/>
</dbReference>
<dbReference type="GO" id="GO:0008033">
    <property type="term" value="P:tRNA processing"/>
    <property type="evidence" value="ECO:0007669"/>
    <property type="project" value="UniProtKB-KW"/>
</dbReference>
<evidence type="ECO:0000256" key="3">
    <source>
        <dbReference type="ARBA" id="ARBA00010183"/>
    </source>
</evidence>
<evidence type="ECO:0000256" key="9">
    <source>
        <dbReference type="ARBA" id="ARBA00022722"/>
    </source>
</evidence>
<accession>A0A7I8D0I6</accession>
<keyword evidence="14 15" id="KW-0694">RNA-binding</keyword>
<feature type="binding site" evidence="15">
    <location>
        <position position="42"/>
    </location>
    <ligand>
        <name>Mg(2+)</name>
        <dbReference type="ChEBI" id="CHEBI:18420"/>
    </ligand>
</feature>
<keyword evidence="8 15" id="KW-0819">tRNA processing</keyword>
<dbReference type="PROSITE" id="PS00517">
    <property type="entry name" value="RNASE_3_1"/>
    <property type="match status" value="1"/>
</dbReference>
<evidence type="ECO:0000259" key="17">
    <source>
        <dbReference type="PROSITE" id="PS50137"/>
    </source>
</evidence>
<dbReference type="HAMAP" id="MF_00104">
    <property type="entry name" value="RNase_III"/>
    <property type="match status" value="1"/>
</dbReference>
<keyword evidence="12 15" id="KW-0378">Hydrolase</keyword>
<feature type="region of interest" description="Disordered" evidence="16">
    <location>
        <begin position="194"/>
        <end position="225"/>
    </location>
</feature>
<dbReference type="InterPro" id="IPR014720">
    <property type="entry name" value="dsRBD_dom"/>
</dbReference>
<dbReference type="PANTHER" id="PTHR11207:SF0">
    <property type="entry name" value="RIBONUCLEASE 3"/>
    <property type="match status" value="1"/>
</dbReference>
<dbReference type="GO" id="GO:0010468">
    <property type="term" value="P:regulation of gene expression"/>
    <property type="evidence" value="ECO:0007669"/>
    <property type="project" value="TreeGrafter"/>
</dbReference>
<feature type="active site" evidence="15">
    <location>
        <position position="46"/>
    </location>
</feature>
<dbReference type="Gene3D" id="1.10.1520.10">
    <property type="entry name" value="Ribonuclease III domain"/>
    <property type="match status" value="1"/>
</dbReference>
<evidence type="ECO:0000256" key="10">
    <source>
        <dbReference type="ARBA" id="ARBA00022723"/>
    </source>
</evidence>
<evidence type="ECO:0000256" key="4">
    <source>
        <dbReference type="ARBA" id="ARBA00011738"/>
    </source>
</evidence>
<comment type="similarity">
    <text evidence="3">Belongs to the ribonuclease III family.</text>
</comment>
<dbReference type="GO" id="GO:0005737">
    <property type="term" value="C:cytoplasm"/>
    <property type="evidence" value="ECO:0007669"/>
    <property type="project" value="UniProtKB-SubCell"/>
</dbReference>
<dbReference type="PROSITE" id="PS50137">
    <property type="entry name" value="DS_RBD"/>
    <property type="match status" value="1"/>
</dbReference>
<comment type="function">
    <text evidence="15">Digests double-stranded RNA. Involved in the processing of primary rRNA transcript to yield the immediate precursors to the large and small rRNAs (23S and 16S). Processes some mRNAs, and tRNAs when they are encoded in the rRNA operon. Processes pre-crRNA and tracrRNA of type II CRISPR loci if present in the organism.</text>
</comment>
<name>A0A7I8D0I6_9FIRM</name>
<dbReference type="SUPFAM" id="SSF69065">
    <property type="entry name" value="RNase III domain-like"/>
    <property type="match status" value="1"/>
</dbReference>
<dbReference type="InterPro" id="IPR011907">
    <property type="entry name" value="RNase_III"/>
</dbReference>
<keyword evidence="7 15" id="KW-0507">mRNA processing</keyword>
<evidence type="ECO:0000259" key="18">
    <source>
        <dbReference type="PROSITE" id="PS50142"/>
    </source>
</evidence>
<dbReference type="Proteomes" id="UP000593890">
    <property type="component" value="Chromosome"/>
</dbReference>
<evidence type="ECO:0000256" key="12">
    <source>
        <dbReference type="ARBA" id="ARBA00022801"/>
    </source>
</evidence>
<keyword evidence="11 15" id="KW-0255">Endonuclease</keyword>
<dbReference type="SUPFAM" id="SSF54768">
    <property type="entry name" value="dsRNA-binding domain-like"/>
    <property type="match status" value="1"/>
</dbReference>
<dbReference type="InterPro" id="IPR000999">
    <property type="entry name" value="RNase_III_dom"/>
</dbReference>
<keyword evidence="10 15" id="KW-0479">Metal-binding</keyword>
<feature type="binding site" evidence="15">
    <location>
        <position position="117"/>
    </location>
    <ligand>
        <name>Mg(2+)</name>
        <dbReference type="ChEBI" id="CHEBI:18420"/>
    </ligand>
</feature>
<dbReference type="FunFam" id="1.10.1520.10:FF:000001">
    <property type="entry name" value="Ribonuclease 3"/>
    <property type="match status" value="1"/>
</dbReference>
<dbReference type="GO" id="GO:0006397">
    <property type="term" value="P:mRNA processing"/>
    <property type="evidence" value="ECO:0007669"/>
    <property type="project" value="UniProtKB-UniRule"/>
</dbReference>
<evidence type="ECO:0000256" key="14">
    <source>
        <dbReference type="ARBA" id="ARBA00022884"/>
    </source>
</evidence>
<dbReference type="Gene3D" id="3.30.160.20">
    <property type="match status" value="1"/>
</dbReference>
<dbReference type="AlphaFoldDB" id="A0A7I8D0I6"/>
<dbReference type="SMART" id="SM00535">
    <property type="entry name" value="RIBOc"/>
    <property type="match status" value="1"/>
</dbReference>
<dbReference type="EC" id="3.1.26.3" evidence="15"/>
<comment type="catalytic activity">
    <reaction evidence="1 15">
        <text>Endonucleolytic cleavage to 5'-phosphomonoester.</text>
        <dbReference type="EC" id="3.1.26.3"/>
    </reaction>
</comment>
<keyword evidence="9 15" id="KW-0540">Nuclease</keyword>
<proteinExistence type="inferred from homology"/>
<dbReference type="GO" id="GO:0046872">
    <property type="term" value="F:metal ion binding"/>
    <property type="evidence" value="ECO:0007669"/>
    <property type="project" value="UniProtKB-KW"/>
</dbReference>
<dbReference type="EMBL" id="AP023321">
    <property type="protein sequence ID" value="BCI60246.1"/>
    <property type="molecule type" value="Genomic_DNA"/>
</dbReference>
<feature type="domain" description="DRBM" evidence="17">
    <location>
        <begin position="154"/>
        <end position="223"/>
    </location>
</feature>
<evidence type="ECO:0000256" key="6">
    <source>
        <dbReference type="ARBA" id="ARBA00022552"/>
    </source>
</evidence>
<evidence type="ECO:0000313" key="19">
    <source>
        <dbReference type="EMBL" id="BCI60246.1"/>
    </source>
</evidence>
<comment type="subcellular location">
    <subcellularLocation>
        <location evidence="2 15">Cytoplasm</location>
    </subcellularLocation>
</comment>
<keyword evidence="13 15" id="KW-0460">Magnesium</keyword>
<dbReference type="RefSeq" id="WP_090263573.1">
    <property type="nucleotide sequence ID" value="NZ_AP023321.1"/>
</dbReference>
<protein>
    <recommendedName>
        <fullName evidence="15">Ribonuclease 3</fullName>
        <ecNumber evidence="15">3.1.26.3</ecNumber>
    </recommendedName>
    <alternativeName>
        <fullName evidence="15">Ribonuclease III</fullName>
        <shortName evidence="15">RNase III</shortName>
    </alternativeName>
</protein>
<dbReference type="SMART" id="SM00358">
    <property type="entry name" value="DSRM"/>
    <property type="match status" value="1"/>
</dbReference>
<evidence type="ECO:0000256" key="7">
    <source>
        <dbReference type="ARBA" id="ARBA00022664"/>
    </source>
</evidence>
<keyword evidence="20" id="KW-1185">Reference proteome</keyword>
<evidence type="ECO:0000256" key="16">
    <source>
        <dbReference type="SAM" id="MobiDB-lite"/>
    </source>
</evidence>
<dbReference type="FunFam" id="3.30.160.20:FF:000003">
    <property type="entry name" value="Ribonuclease 3"/>
    <property type="match status" value="1"/>
</dbReference>
<organism evidence="19 20">
    <name type="scientific">Solibaculum mannosilyticum</name>
    <dbReference type="NCBI Taxonomy" id="2780922"/>
    <lineage>
        <taxon>Bacteria</taxon>
        <taxon>Bacillati</taxon>
        <taxon>Bacillota</taxon>
        <taxon>Clostridia</taxon>
        <taxon>Eubacteriales</taxon>
        <taxon>Oscillospiraceae</taxon>
        <taxon>Solibaculum</taxon>
    </lineage>
</organism>
<keyword evidence="6 15" id="KW-0698">rRNA processing</keyword>
<dbReference type="GO" id="GO:0006364">
    <property type="term" value="P:rRNA processing"/>
    <property type="evidence" value="ECO:0007669"/>
    <property type="project" value="UniProtKB-UniRule"/>
</dbReference>
<evidence type="ECO:0000256" key="13">
    <source>
        <dbReference type="ARBA" id="ARBA00022842"/>
    </source>
</evidence>
<evidence type="ECO:0000313" key="20">
    <source>
        <dbReference type="Proteomes" id="UP000593890"/>
    </source>
</evidence>
<reference evidence="20" key="1">
    <citation type="submission" date="2020-07" db="EMBL/GenBank/DDBJ databases">
        <title>Complete genome sequencing of Clostridia bacterium strain 12CBH8.</title>
        <authorList>
            <person name="Sakamoto M."/>
            <person name="Murakami T."/>
            <person name="Mori H."/>
        </authorList>
    </citation>
    <scope>NUCLEOTIDE SEQUENCE [LARGE SCALE GENOMIC DNA]</scope>
    <source>
        <strain evidence="20">12CBH8</strain>
    </source>
</reference>
<sequence>MNKIQDRIGYHFKNQNLLHTALTHSSYANEVKKGSVCNERLEFLGDSVLSIVVSDYLYNHTKMPEGELTRLRASLVCEQSLRRFAEQIDLGESLLLGKGEQQMGGRKRPSILADAFEAVIAAIYLDGGMDPAREFVLRFVEKELESHRQKAFKDYKTALQEIVQQNPEEKLSYVLLGESGPDHDKRFTVEVRLNSNPIGKGSGRSKKNAEQQAAREALELMGYSK</sequence>
<evidence type="ECO:0000256" key="15">
    <source>
        <dbReference type="HAMAP-Rule" id="MF_00104"/>
    </source>
</evidence>
<dbReference type="KEGG" id="sman:C12CBH8_08850"/>
<gene>
    <name evidence="15 19" type="primary">rnc</name>
    <name evidence="19" type="ORF">C12CBH8_08850</name>
</gene>
<dbReference type="CDD" id="cd10845">
    <property type="entry name" value="DSRM_RNAse_III_family"/>
    <property type="match status" value="1"/>
</dbReference>
<dbReference type="PANTHER" id="PTHR11207">
    <property type="entry name" value="RIBONUCLEASE III"/>
    <property type="match status" value="1"/>
</dbReference>
<evidence type="ECO:0000256" key="2">
    <source>
        <dbReference type="ARBA" id="ARBA00004496"/>
    </source>
</evidence>
<feature type="binding site" evidence="15">
    <location>
        <position position="114"/>
    </location>
    <ligand>
        <name>Mg(2+)</name>
        <dbReference type="ChEBI" id="CHEBI:18420"/>
    </ligand>
</feature>
<evidence type="ECO:0000256" key="5">
    <source>
        <dbReference type="ARBA" id="ARBA00022490"/>
    </source>
</evidence>
<evidence type="ECO:0000256" key="1">
    <source>
        <dbReference type="ARBA" id="ARBA00000109"/>
    </source>
</evidence>
<dbReference type="GO" id="GO:0019843">
    <property type="term" value="F:rRNA binding"/>
    <property type="evidence" value="ECO:0007669"/>
    <property type="project" value="UniProtKB-KW"/>
</dbReference>
<dbReference type="GO" id="GO:0004525">
    <property type="term" value="F:ribonuclease III activity"/>
    <property type="evidence" value="ECO:0007669"/>
    <property type="project" value="UniProtKB-UniRule"/>
</dbReference>
<dbReference type="PROSITE" id="PS50142">
    <property type="entry name" value="RNASE_3_2"/>
    <property type="match status" value="1"/>
</dbReference>
<dbReference type="Pfam" id="PF14622">
    <property type="entry name" value="Ribonucleas_3_3"/>
    <property type="match status" value="1"/>
</dbReference>
<dbReference type="GO" id="GO:0042802">
    <property type="term" value="F:identical protein binding"/>
    <property type="evidence" value="ECO:0007669"/>
    <property type="project" value="UniProtKB-ARBA"/>
</dbReference>
<keyword evidence="5 15" id="KW-0963">Cytoplasm</keyword>
<feature type="domain" description="RNase III" evidence="18">
    <location>
        <begin position="1"/>
        <end position="128"/>
    </location>
</feature>
<dbReference type="InterPro" id="IPR036389">
    <property type="entry name" value="RNase_III_sf"/>
</dbReference>
<comment type="subunit">
    <text evidence="4 15">Homodimer.</text>
</comment>
<dbReference type="CDD" id="cd00593">
    <property type="entry name" value="RIBOc"/>
    <property type="match status" value="1"/>
</dbReference>
<feature type="active site" evidence="15">
    <location>
        <position position="117"/>
    </location>
</feature>
<evidence type="ECO:0000256" key="11">
    <source>
        <dbReference type="ARBA" id="ARBA00022759"/>
    </source>
</evidence>